<organism evidence="1 2">
    <name type="scientific">Williamsia limnetica</name>
    <dbReference type="NCBI Taxonomy" id="882452"/>
    <lineage>
        <taxon>Bacteria</taxon>
        <taxon>Bacillati</taxon>
        <taxon>Actinomycetota</taxon>
        <taxon>Actinomycetes</taxon>
        <taxon>Mycobacteriales</taxon>
        <taxon>Nocardiaceae</taxon>
        <taxon>Williamsia</taxon>
    </lineage>
</organism>
<sequence>MKTKATTEPALLGTPMSAIVTLVHPRTPEGPKVNARRPTAYPAMDNNRAATEKMSNRGVSGHVIPQVDGVVRHVIPHLAVT</sequence>
<evidence type="ECO:0000313" key="1">
    <source>
        <dbReference type="EMBL" id="PYE11784.1"/>
    </source>
</evidence>
<reference evidence="1 2" key="1">
    <citation type="submission" date="2018-06" db="EMBL/GenBank/DDBJ databases">
        <title>Genomic Encyclopedia of Type Strains, Phase IV (KMG-IV): sequencing the most valuable type-strain genomes for metagenomic binning, comparative biology and taxonomic classification.</title>
        <authorList>
            <person name="Goeker M."/>
        </authorList>
    </citation>
    <scope>NUCLEOTIDE SEQUENCE [LARGE SCALE GENOMIC DNA]</scope>
    <source>
        <strain evidence="1 2">DSM 45521</strain>
    </source>
</reference>
<proteinExistence type="predicted"/>
<protein>
    <submittedName>
        <fullName evidence="1">Uncharacterized protein</fullName>
    </submittedName>
</protein>
<dbReference type="AlphaFoldDB" id="A0A318RFP1"/>
<dbReference type="Proteomes" id="UP000247591">
    <property type="component" value="Unassembled WGS sequence"/>
</dbReference>
<accession>A0A318RFP1</accession>
<keyword evidence="2" id="KW-1185">Reference proteome</keyword>
<comment type="caution">
    <text evidence="1">The sequence shown here is derived from an EMBL/GenBank/DDBJ whole genome shotgun (WGS) entry which is preliminary data.</text>
</comment>
<name>A0A318RFP1_WILLI</name>
<dbReference type="EMBL" id="QJSP01000031">
    <property type="protein sequence ID" value="PYE11784.1"/>
    <property type="molecule type" value="Genomic_DNA"/>
</dbReference>
<gene>
    <name evidence="1" type="ORF">DFR67_13130</name>
</gene>
<evidence type="ECO:0000313" key="2">
    <source>
        <dbReference type="Proteomes" id="UP000247591"/>
    </source>
</evidence>